<accession>A0A840QFA0</accession>
<dbReference type="PANTHER" id="PTHR46696:SF6">
    <property type="entry name" value="P450, PUTATIVE (EUROFUNG)-RELATED"/>
    <property type="match status" value="1"/>
</dbReference>
<comment type="caution">
    <text evidence="3">The sequence shown here is derived from an EMBL/GenBank/DDBJ whole genome shotgun (WGS) entry which is preliminary data.</text>
</comment>
<keyword evidence="2" id="KW-0503">Monooxygenase</keyword>
<dbReference type="PROSITE" id="PS00086">
    <property type="entry name" value="CYTOCHROME_P450"/>
    <property type="match status" value="1"/>
</dbReference>
<dbReference type="InterPro" id="IPR002397">
    <property type="entry name" value="Cyt_P450_B"/>
</dbReference>
<gene>
    <name evidence="3" type="ORF">BJ970_006330</name>
</gene>
<dbReference type="EMBL" id="JACHIW010000002">
    <property type="protein sequence ID" value="MBB5158731.1"/>
    <property type="molecule type" value="Genomic_DNA"/>
</dbReference>
<keyword evidence="2" id="KW-0479">Metal-binding</keyword>
<dbReference type="SUPFAM" id="SSF48264">
    <property type="entry name" value="Cytochrome P450"/>
    <property type="match status" value="1"/>
</dbReference>
<organism evidence="3 4">
    <name type="scientific">Saccharopolyspora phatthalungensis</name>
    <dbReference type="NCBI Taxonomy" id="664693"/>
    <lineage>
        <taxon>Bacteria</taxon>
        <taxon>Bacillati</taxon>
        <taxon>Actinomycetota</taxon>
        <taxon>Actinomycetes</taxon>
        <taxon>Pseudonocardiales</taxon>
        <taxon>Pseudonocardiaceae</taxon>
        <taxon>Saccharopolyspora</taxon>
    </lineage>
</organism>
<dbReference type="RefSeq" id="WP_184730676.1">
    <property type="nucleotide sequence ID" value="NZ_JACHIW010000002.1"/>
</dbReference>
<dbReference type="GO" id="GO:0016705">
    <property type="term" value="F:oxidoreductase activity, acting on paired donors, with incorporation or reduction of molecular oxygen"/>
    <property type="evidence" value="ECO:0007669"/>
    <property type="project" value="InterPro"/>
</dbReference>
<dbReference type="InterPro" id="IPR036396">
    <property type="entry name" value="Cyt_P450_sf"/>
</dbReference>
<dbReference type="GO" id="GO:0004497">
    <property type="term" value="F:monooxygenase activity"/>
    <property type="evidence" value="ECO:0007669"/>
    <property type="project" value="UniProtKB-KW"/>
</dbReference>
<evidence type="ECO:0000256" key="2">
    <source>
        <dbReference type="RuleBase" id="RU000461"/>
    </source>
</evidence>
<dbReference type="GO" id="GO:0005506">
    <property type="term" value="F:iron ion binding"/>
    <property type="evidence" value="ECO:0007669"/>
    <property type="project" value="InterPro"/>
</dbReference>
<sequence length="421" mass="46350">MSDDVPEVDFDHHSADYARDPVAANIGMNSRCPVAYSRRHGGFWLVTGFDQISEVAHQPQLFSSEHELPNKPGRPQGTVVPPSSFRGIPLEIDPPEYLEWRKALNVFFSPAAARKLRPRIAQFATWCVDQCIESGAMDLVLDLSNPVPALITLDIVGLPLDDWRLYADVVHALVYTHPGTPEFDRAEAGFARLIETVRELIPKRRADPGDDLISFLTQVEIGGATISDEDIAAVCNAVIPGGVDTTTALLANTFDYLDRDRAARRHLIDAPESIADTCDEFLRYFTPVMGAGRTVMRDTTIGGVPVKQGDRVLLSWAAGNLDAKVFPRPARIDLDRDAGRQTAFGVGLHRCIGRHIARMDFEVMVGEVLHRLPDYRIVEGAERYSTLGQINGFVKMPARFTPGSRRGPAVATVSELPSLSD</sequence>
<dbReference type="PANTHER" id="PTHR46696">
    <property type="entry name" value="P450, PUTATIVE (EUROFUNG)-RELATED"/>
    <property type="match status" value="1"/>
</dbReference>
<dbReference type="InterPro" id="IPR017972">
    <property type="entry name" value="Cyt_P450_CS"/>
</dbReference>
<dbReference type="Pfam" id="PF00067">
    <property type="entry name" value="p450"/>
    <property type="match status" value="1"/>
</dbReference>
<reference evidence="3 4" key="1">
    <citation type="submission" date="2020-08" db="EMBL/GenBank/DDBJ databases">
        <title>Sequencing the genomes of 1000 actinobacteria strains.</title>
        <authorList>
            <person name="Klenk H.-P."/>
        </authorList>
    </citation>
    <scope>NUCLEOTIDE SEQUENCE [LARGE SCALE GENOMIC DNA]</scope>
    <source>
        <strain evidence="3 4">DSM 45584</strain>
    </source>
</reference>
<dbReference type="Gene3D" id="1.10.630.10">
    <property type="entry name" value="Cytochrome P450"/>
    <property type="match status" value="1"/>
</dbReference>
<keyword evidence="2" id="KW-0349">Heme</keyword>
<dbReference type="AlphaFoldDB" id="A0A840QFA0"/>
<comment type="similarity">
    <text evidence="1 2">Belongs to the cytochrome P450 family.</text>
</comment>
<protein>
    <submittedName>
        <fullName evidence="3">Cytochrome P450</fullName>
    </submittedName>
</protein>
<keyword evidence="2" id="KW-0408">Iron</keyword>
<evidence type="ECO:0000256" key="1">
    <source>
        <dbReference type="ARBA" id="ARBA00010617"/>
    </source>
</evidence>
<keyword evidence="2" id="KW-0560">Oxidoreductase</keyword>
<proteinExistence type="inferred from homology"/>
<dbReference type="InterPro" id="IPR001128">
    <property type="entry name" value="Cyt_P450"/>
</dbReference>
<name>A0A840QFA0_9PSEU</name>
<dbReference type="GO" id="GO:0020037">
    <property type="term" value="F:heme binding"/>
    <property type="evidence" value="ECO:0007669"/>
    <property type="project" value="InterPro"/>
</dbReference>
<dbReference type="Proteomes" id="UP000584374">
    <property type="component" value="Unassembled WGS sequence"/>
</dbReference>
<keyword evidence="4" id="KW-1185">Reference proteome</keyword>
<evidence type="ECO:0000313" key="4">
    <source>
        <dbReference type="Proteomes" id="UP000584374"/>
    </source>
</evidence>
<dbReference type="PRINTS" id="PR00359">
    <property type="entry name" value="BP450"/>
</dbReference>
<evidence type="ECO:0000313" key="3">
    <source>
        <dbReference type="EMBL" id="MBB5158731.1"/>
    </source>
</evidence>